<evidence type="ECO:0000313" key="2">
    <source>
        <dbReference type="Proteomes" id="UP000007174"/>
    </source>
</evidence>
<reference evidence="2" key="1">
    <citation type="journal article" date="2012" name="Nat. Genet.">
        <title>Lifestyle transitions in plant pathogenic Colletotrichum fungi deciphered by genome and transcriptome analyses.</title>
        <authorList>
            <person name="O'Connell R.J."/>
            <person name="Thon M.R."/>
            <person name="Hacquard S."/>
            <person name="Amyotte S.G."/>
            <person name="Kleemann J."/>
            <person name="Torres M.F."/>
            <person name="Damm U."/>
            <person name="Buiate E.A."/>
            <person name="Epstein L."/>
            <person name="Alkan N."/>
            <person name="Altmueller J."/>
            <person name="Alvarado-Balderrama L."/>
            <person name="Bauser C.A."/>
            <person name="Becker C."/>
            <person name="Birren B.W."/>
            <person name="Chen Z."/>
            <person name="Choi J."/>
            <person name="Crouch J.A."/>
            <person name="Duvick J.P."/>
            <person name="Farman M.A."/>
            <person name="Gan P."/>
            <person name="Heiman D."/>
            <person name="Henrissat B."/>
            <person name="Howard R.J."/>
            <person name="Kabbage M."/>
            <person name="Koch C."/>
            <person name="Kracher B."/>
            <person name="Kubo Y."/>
            <person name="Law A.D."/>
            <person name="Lebrun M.-H."/>
            <person name="Lee Y.-H."/>
            <person name="Miyara I."/>
            <person name="Moore N."/>
            <person name="Neumann U."/>
            <person name="Nordstroem K."/>
            <person name="Panaccione D.G."/>
            <person name="Panstruga R."/>
            <person name="Place M."/>
            <person name="Proctor R.H."/>
            <person name="Prusky D."/>
            <person name="Rech G."/>
            <person name="Reinhardt R."/>
            <person name="Rollins J.A."/>
            <person name="Rounsley S."/>
            <person name="Schardl C.L."/>
            <person name="Schwartz D.C."/>
            <person name="Shenoy N."/>
            <person name="Shirasu K."/>
            <person name="Sikhakolli U.R."/>
            <person name="Stueber K."/>
            <person name="Sukno S.A."/>
            <person name="Sweigard J.A."/>
            <person name="Takano Y."/>
            <person name="Takahara H."/>
            <person name="Trail F."/>
            <person name="van der Does H.C."/>
            <person name="Voll L.M."/>
            <person name="Will I."/>
            <person name="Young S."/>
            <person name="Zeng Q."/>
            <person name="Zhang J."/>
            <person name="Zhou S."/>
            <person name="Dickman M.B."/>
            <person name="Schulze-Lefert P."/>
            <person name="Ver Loren van Themaat E."/>
            <person name="Ma L.-J."/>
            <person name="Vaillancourt L.J."/>
        </authorList>
    </citation>
    <scope>NUCLEOTIDE SEQUENCE [LARGE SCALE GENOMIC DNA]</scope>
    <source>
        <strain evidence="2">IMI 349063</strain>
    </source>
</reference>
<gene>
    <name evidence="1" type="ORF">CH063_06314</name>
</gene>
<accession>H1V236</accession>
<sequence length="186" mass="20327">MDEQGLGTLLPETEGGDRAGLDDAALAVAHLNGHAGEEELLVPFQLRLDVVRVRVPRHQPGIHHLQAPVDHPRAGGPLAVARQPFLRHAREQVARETAQLRHLLLDDGCLVDVVGHRRRPVKRSNTDIVDAQAPCCQGPAKRRDSRVCFPEVVAEGVYDVFPLPTSLLVQNSESFVPVGSLVRLLP</sequence>
<dbReference type="HOGENOM" id="CLU_1454287_0_0_1"/>
<name>H1V236_COLHI</name>
<dbReference type="Proteomes" id="UP000007174">
    <property type="component" value="Unassembled WGS sequence"/>
</dbReference>
<proteinExistence type="predicted"/>
<protein>
    <submittedName>
        <fullName evidence="1">Uncharacterized protein</fullName>
    </submittedName>
</protein>
<evidence type="ECO:0000313" key="1">
    <source>
        <dbReference type="EMBL" id="CCF34288.1"/>
    </source>
</evidence>
<organism evidence="1 2">
    <name type="scientific">Colletotrichum higginsianum (strain IMI 349063)</name>
    <name type="common">Crucifer anthracnose fungus</name>
    <dbReference type="NCBI Taxonomy" id="759273"/>
    <lineage>
        <taxon>Eukaryota</taxon>
        <taxon>Fungi</taxon>
        <taxon>Dikarya</taxon>
        <taxon>Ascomycota</taxon>
        <taxon>Pezizomycotina</taxon>
        <taxon>Sordariomycetes</taxon>
        <taxon>Hypocreomycetidae</taxon>
        <taxon>Glomerellales</taxon>
        <taxon>Glomerellaceae</taxon>
        <taxon>Colletotrichum</taxon>
        <taxon>Colletotrichum destructivum species complex</taxon>
    </lineage>
</organism>
<dbReference type="AlphaFoldDB" id="H1V236"/>
<dbReference type="EMBL" id="CACQ02001085">
    <property type="protein sequence ID" value="CCF34288.1"/>
    <property type="molecule type" value="Genomic_DNA"/>
</dbReference>